<reference evidence="13" key="2">
    <citation type="submission" date="2015-01" db="EMBL/GenBank/DDBJ databases">
        <title>Evolutionary Origins and Diversification of the Mycorrhizal Mutualists.</title>
        <authorList>
            <consortium name="DOE Joint Genome Institute"/>
            <consortium name="Mycorrhizal Genomics Consortium"/>
            <person name="Kohler A."/>
            <person name="Kuo A."/>
            <person name="Nagy L.G."/>
            <person name="Floudas D."/>
            <person name="Copeland A."/>
            <person name="Barry K.W."/>
            <person name="Cichocki N."/>
            <person name="Veneault-Fourrey C."/>
            <person name="LaButti K."/>
            <person name="Lindquist E.A."/>
            <person name="Lipzen A."/>
            <person name="Lundell T."/>
            <person name="Morin E."/>
            <person name="Murat C."/>
            <person name="Riley R."/>
            <person name="Ohm R."/>
            <person name="Sun H."/>
            <person name="Tunlid A."/>
            <person name="Henrissat B."/>
            <person name="Grigoriev I.V."/>
            <person name="Hibbett D.S."/>
            <person name="Martin F."/>
        </authorList>
    </citation>
    <scope>NUCLEOTIDE SEQUENCE [LARGE SCALE GENOMIC DNA]</scope>
    <source>
        <strain evidence="13">MUT 4182</strain>
    </source>
</reference>
<dbReference type="PROSITE" id="PS00107">
    <property type="entry name" value="PROTEIN_KINASE_ATP"/>
    <property type="match status" value="1"/>
</dbReference>
<evidence type="ECO:0000256" key="1">
    <source>
        <dbReference type="ARBA" id="ARBA00012513"/>
    </source>
</evidence>
<dbReference type="Gene3D" id="1.10.510.10">
    <property type="entry name" value="Transferase(Phosphotransferase) domain 1"/>
    <property type="match status" value="1"/>
</dbReference>
<protein>
    <recommendedName>
        <fullName evidence="1">non-specific serine/threonine protein kinase</fullName>
        <ecNumber evidence="1">2.7.11.1</ecNumber>
    </recommendedName>
</protein>
<dbReference type="GO" id="GO:0005737">
    <property type="term" value="C:cytoplasm"/>
    <property type="evidence" value="ECO:0007669"/>
    <property type="project" value="TreeGrafter"/>
</dbReference>
<dbReference type="InterPro" id="IPR008271">
    <property type="entry name" value="Ser/Thr_kinase_AS"/>
</dbReference>
<dbReference type="GO" id="GO:0005634">
    <property type="term" value="C:nucleus"/>
    <property type="evidence" value="ECO:0007669"/>
    <property type="project" value="TreeGrafter"/>
</dbReference>
<dbReference type="InterPro" id="IPR000719">
    <property type="entry name" value="Prot_kinase_dom"/>
</dbReference>
<evidence type="ECO:0000256" key="10">
    <source>
        <dbReference type="RuleBase" id="RU000304"/>
    </source>
</evidence>
<accession>A0A0C3QGM6</accession>
<dbReference type="PANTHER" id="PTHR43895:SF32">
    <property type="entry name" value="SERINE_THREONINE-PROTEIN KINASE CHK1"/>
    <property type="match status" value="1"/>
</dbReference>
<dbReference type="GO" id="GO:0004674">
    <property type="term" value="F:protein serine/threonine kinase activity"/>
    <property type="evidence" value="ECO:0007669"/>
    <property type="project" value="UniProtKB-KW"/>
</dbReference>
<keyword evidence="3" id="KW-0808">Transferase</keyword>
<dbReference type="PANTHER" id="PTHR43895">
    <property type="entry name" value="CALCIUM/CALMODULIN-DEPENDENT PROTEIN KINASE KINASE-RELATED"/>
    <property type="match status" value="1"/>
</dbReference>
<proteinExistence type="inferred from homology"/>
<keyword evidence="2 10" id="KW-0723">Serine/threonine-protein kinase</keyword>
<comment type="catalytic activity">
    <reaction evidence="7">
        <text>L-threonyl-[protein] + ATP = O-phospho-L-threonyl-[protein] + ADP + H(+)</text>
        <dbReference type="Rhea" id="RHEA:46608"/>
        <dbReference type="Rhea" id="RHEA-COMP:11060"/>
        <dbReference type="Rhea" id="RHEA-COMP:11605"/>
        <dbReference type="ChEBI" id="CHEBI:15378"/>
        <dbReference type="ChEBI" id="CHEBI:30013"/>
        <dbReference type="ChEBI" id="CHEBI:30616"/>
        <dbReference type="ChEBI" id="CHEBI:61977"/>
        <dbReference type="ChEBI" id="CHEBI:456216"/>
        <dbReference type="EC" id="2.7.11.1"/>
    </reaction>
</comment>
<dbReference type="OrthoDB" id="539158at2759"/>
<dbReference type="GO" id="GO:0005524">
    <property type="term" value="F:ATP binding"/>
    <property type="evidence" value="ECO:0007669"/>
    <property type="project" value="UniProtKB-UniRule"/>
</dbReference>
<evidence type="ECO:0000313" key="13">
    <source>
        <dbReference type="Proteomes" id="UP000054248"/>
    </source>
</evidence>
<evidence type="ECO:0000256" key="9">
    <source>
        <dbReference type="PROSITE-ProRule" id="PRU10141"/>
    </source>
</evidence>
<keyword evidence="4 9" id="KW-0547">Nucleotide-binding</keyword>
<reference evidence="12 13" key="1">
    <citation type="submission" date="2014-04" db="EMBL/GenBank/DDBJ databases">
        <authorList>
            <consortium name="DOE Joint Genome Institute"/>
            <person name="Kuo A."/>
            <person name="Girlanda M."/>
            <person name="Perotto S."/>
            <person name="Kohler A."/>
            <person name="Nagy L.G."/>
            <person name="Floudas D."/>
            <person name="Copeland A."/>
            <person name="Barry K.W."/>
            <person name="Cichocki N."/>
            <person name="Veneault-Fourrey C."/>
            <person name="LaButti K."/>
            <person name="Lindquist E.A."/>
            <person name="Lipzen A."/>
            <person name="Lundell T."/>
            <person name="Morin E."/>
            <person name="Murat C."/>
            <person name="Sun H."/>
            <person name="Tunlid A."/>
            <person name="Henrissat B."/>
            <person name="Grigoriev I.V."/>
            <person name="Hibbett D.S."/>
            <person name="Martin F."/>
            <person name="Nordberg H.P."/>
            <person name="Cantor M.N."/>
            <person name="Hua S.X."/>
        </authorList>
    </citation>
    <scope>NUCLEOTIDE SEQUENCE [LARGE SCALE GENOMIC DNA]</scope>
    <source>
        <strain evidence="12 13">MUT 4182</strain>
    </source>
</reference>
<dbReference type="SMART" id="SM00220">
    <property type="entry name" value="S_TKc"/>
    <property type="match status" value="1"/>
</dbReference>
<evidence type="ECO:0000259" key="11">
    <source>
        <dbReference type="PROSITE" id="PS50011"/>
    </source>
</evidence>
<evidence type="ECO:0000256" key="4">
    <source>
        <dbReference type="ARBA" id="ARBA00022741"/>
    </source>
</evidence>
<dbReference type="GO" id="GO:0007095">
    <property type="term" value="P:mitotic G2 DNA damage checkpoint signaling"/>
    <property type="evidence" value="ECO:0007669"/>
    <property type="project" value="TreeGrafter"/>
</dbReference>
<dbReference type="HOGENOM" id="CLU_000288_63_0_1"/>
<keyword evidence="13" id="KW-1185">Reference proteome</keyword>
<dbReference type="InterPro" id="IPR017441">
    <property type="entry name" value="Protein_kinase_ATP_BS"/>
</dbReference>
<dbReference type="GO" id="GO:0035861">
    <property type="term" value="C:site of double-strand break"/>
    <property type="evidence" value="ECO:0007669"/>
    <property type="project" value="TreeGrafter"/>
</dbReference>
<dbReference type="EMBL" id="KN822968">
    <property type="protein sequence ID" value="KIO30810.1"/>
    <property type="molecule type" value="Genomic_DNA"/>
</dbReference>
<evidence type="ECO:0000313" key="12">
    <source>
        <dbReference type="EMBL" id="KIO30810.1"/>
    </source>
</evidence>
<gene>
    <name evidence="12" type="ORF">M407DRAFT_68816</name>
</gene>
<sequence>MERGFPVVSGFHIRNKIGDGGFSKVYRAVNYSSNEFAACKVVPILQQTWTANAKKELFKEIKVHSQLKHAHVLEFLGSETYEDNEETTAKSIIPAVYMLLEMAAAGDLFDKIVPDVGVPERVAHLYFTQMMAGVDFIHSKGVCHRDLKPENVMLGINGFLKICDFGLCAVYKHKGMERLLMERCGSLPYVAPELNGKEPYQAEPVDIWGCGVILFTMLVGNTPWDEPTDASPEYVAYVRGQIFSTPPWDRIRGKALDFILRLLDPNPQTRVKGSEMARDPWFSQDNALLRADEGAWADALSNPLKSQGFMDVADPGNPQHMDGDGDAQMLTNNNASQFTQNLMLFSQTQGGTRYTPELTRFYTA</sequence>
<dbReference type="InterPro" id="IPR011009">
    <property type="entry name" value="Kinase-like_dom_sf"/>
</dbReference>
<feature type="binding site" evidence="9">
    <location>
        <position position="40"/>
    </location>
    <ligand>
        <name>ATP</name>
        <dbReference type="ChEBI" id="CHEBI:30616"/>
    </ligand>
</feature>
<dbReference type="PROSITE" id="PS00108">
    <property type="entry name" value="PROTEIN_KINASE_ST"/>
    <property type="match status" value="1"/>
</dbReference>
<dbReference type="EC" id="2.7.11.1" evidence="1"/>
<evidence type="ECO:0000256" key="5">
    <source>
        <dbReference type="ARBA" id="ARBA00022777"/>
    </source>
</evidence>
<dbReference type="Pfam" id="PF00069">
    <property type="entry name" value="Pkinase"/>
    <property type="match status" value="1"/>
</dbReference>
<dbReference type="PROSITE" id="PS50011">
    <property type="entry name" value="PROTEIN_KINASE_DOM"/>
    <property type="match status" value="1"/>
</dbReference>
<organism evidence="12 13">
    <name type="scientific">Tulasnella calospora MUT 4182</name>
    <dbReference type="NCBI Taxonomy" id="1051891"/>
    <lineage>
        <taxon>Eukaryota</taxon>
        <taxon>Fungi</taxon>
        <taxon>Dikarya</taxon>
        <taxon>Basidiomycota</taxon>
        <taxon>Agaricomycotina</taxon>
        <taxon>Agaricomycetes</taxon>
        <taxon>Cantharellales</taxon>
        <taxon>Tulasnellaceae</taxon>
        <taxon>Tulasnella</taxon>
    </lineage>
</organism>
<evidence type="ECO:0000256" key="3">
    <source>
        <dbReference type="ARBA" id="ARBA00022679"/>
    </source>
</evidence>
<evidence type="ECO:0000256" key="6">
    <source>
        <dbReference type="ARBA" id="ARBA00022840"/>
    </source>
</evidence>
<dbReference type="AlphaFoldDB" id="A0A0C3QGM6"/>
<feature type="non-terminal residue" evidence="12">
    <location>
        <position position="364"/>
    </location>
</feature>
<dbReference type="STRING" id="1051891.A0A0C3QGM6"/>
<evidence type="ECO:0000256" key="7">
    <source>
        <dbReference type="ARBA" id="ARBA00047899"/>
    </source>
</evidence>
<dbReference type="Proteomes" id="UP000054248">
    <property type="component" value="Unassembled WGS sequence"/>
</dbReference>
<keyword evidence="5" id="KW-0418">Kinase</keyword>
<keyword evidence="6 9" id="KW-0067">ATP-binding</keyword>
<comment type="catalytic activity">
    <reaction evidence="8">
        <text>L-seryl-[protein] + ATP = O-phospho-L-seryl-[protein] + ADP + H(+)</text>
        <dbReference type="Rhea" id="RHEA:17989"/>
        <dbReference type="Rhea" id="RHEA-COMP:9863"/>
        <dbReference type="Rhea" id="RHEA-COMP:11604"/>
        <dbReference type="ChEBI" id="CHEBI:15378"/>
        <dbReference type="ChEBI" id="CHEBI:29999"/>
        <dbReference type="ChEBI" id="CHEBI:30616"/>
        <dbReference type="ChEBI" id="CHEBI:83421"/>
        <dbReference type="ChEBI" id="CHEBI:456216"/>
        <dbReference type="EC" id="2.7.11.1"/>
    </reaction>
</comment>
<dbReference type="SUPFAM" id="SSF56112">
    <property type="entry name" value="Protein kinase-like (PK-like)"/>
    <property type="match status" value="1"/>
</dbReference>
<evidence type="ECO:0000256" key="2">
    <source>
        <dbReference type="ARBA" id="ARBA00022527"/>
    </source>
</evidence>
<evidence type="ECO:0000256" key="8">
    <source>
        <dbReference type="ARBA" id="ARBA00048679"/>
    </source>
</evidence>
<comment type="similarity">
    <text evidence="10">Belongs to the protein kinase superfamily.</text>
</comment>
<name>A0A0C3QGM6_9AGAM</name>
<feature type="domain" description="Protein kinase" evidence="11">
    <location>
        <begin position="11"/>
        <end position="282"/>
    </location>
</feature>
<dbReference type="FunFam" id="1.10.510.10:FF:000571">
    <property type="entry name" value="Maternal embryonic leucine zipper kinase"/>
    <property type="match status" value="1"/>
</dbReference>